<dbReference type="EMBL" id="CP003928">
    <property type="protein sequence ID" value="AGJ62290.1"/>
    <property type="molecule type" value="Genomic_DNA"/>
</dbReference>
<dbReference type="NCBIfam" id="TIGR01444">
    <property type="entry name" value="fkbM_fam"/>
    <property type="match status" value="1"/>
</dbReference>
<dbReference type="EMBL" id="CP003928">
    <property type="protein sequence ID" value="AGJ62299.1"/>
    <property type="molecule type" value="Genomic_DNA"/>
</dbReference>
<reference evidence="1 3" key="1">
    <citation type="journal article" date="2013" name="Open Biol.">
        <title>Genomics and genetics of Sulfolobus islandicus LAL14/1, a model hyperthermophilic archaeon.</title>
        <authorList>
            <person name="Jaubert C."/>
            <person name="Danioux C."/>
            <person name="Oberto J."/>
            <person name="Cortez D."/>
            <person name="Bize A."/>
            <person name="Krupovic M."/>
            <person name="She Q."/>
            <person name="Forterre P."/>
            <person name="Prangishvili D."/>
            <person name="Sezonov G."/>
        </authorList>
    </citation>
    <scope>NUCLEOTIDE SEQUENCE [LARGE SCALE GENOMIC DNA]</scope>
    <source>
        <strain evidence="1">LAL14/1</strain>
    </source>
</reference>
<dbReference type="Proteomes" id="UP000013006">
    <property type="component" value="Chromosome"/>
</dbReference>
<evidence type="ECO:0000313" key="1">
    <source>
        <dbReference type="EMBL" id="AGJ62290.1"/>
    </source>
</evidence>
<dbReference type="GeneID" id="70316774"/>
<protein>
    <submittedName>
        <fullName evidence="1">SAM-dependent methyltransferase</fullName>
    </submittedName>
</protein>
<accession>M9UDL8</accession>
<dbReference type="InterPro" id="IPR029063">
    <property type="entry name" value="SAM-dependent_MTases_sf"/>
</dbReference>
<dbReference type="KEGG" id="sic:SiL_0835"/>
<dbReference type="KEGG" id="sic:SiL_0844"/>
<proteinExistence type="predicted"/>
<evidence type="ECO:0000313" key="2">
    <source>
        <dbReference type="EMBL" id="AGJ62299.1"/>
    </source>
</evidence>
<dbReference type="RefSeq" id="WP_015581011.1">
    <property type="nucleotide sequence ID" value="NC_021058.1"/>
</dbReference>
<sequence>MRRKAKEVVAVEPLPWAFKLLKENVEINNLKNVVLVNKALYDVDGVKLKIADEGTGSKIGEKGLRLRALLWTL</sequence>
<dbReference type="InterPro" id="IPR006342">
    <property type="entry name" value="FkbM_mtfrase"/>
</dbReference>
<dbReference type="GO" id="GO:0008168">
    <property type="term" value="F:methyltransferase activity"/>
    <property type="evidence" value="ECO:0007669"/>
    <property type="project" value="UniProtKB-KW"/>
</dbReference>
<dbReference type="SUPFAM" id="SSF53335">
    <property type="entry name" value="S-adenosyl-L-methionine-dependent methyltransferases"/>
    <property type="match status" value="1"/>
</dbReference>
<evidence type="ECO:0000313" key="3">
    <source>
        <dbReference type="Proteomes" id="UP000013006"/>
    </source>
</evidence>
<keyword evidence="1" id="KW-0808">Transferase</keyword>
<dbReference type="Gene3D" id="3.40.50.150">
    <property type="entry name" value="Vaccinia Virus protein VP39"/>
    <property type="match status" value="1"/>
</dbReference>
<dbReference type="AlphaFoldDB" id="M9UDL8"/>
<name>M9UDL8_SACIS</name>
<dbReference type="HOGENOM" id="CLU_2695944_0_0_2"/>
<gene>
    <name evidence="1" type="ORF">SiL_0835</name>
    <name evidence="2" type="ORF">SiL_0844</name>
</gene>
<dbReference type="GO" id="GO:0032259">
    <property type="term" value="P:methylation"/>
    <property type="evidence" value="ECO:0007669"/>
    <property type="project" value="UniProtKB-KW"/>
</dbReference>
<organism>
    <name type="scientific">Saccharolobus islandicus LAL14/1</name>
    <dbReference type="NCBI Taxonomy" id="1241935"/>
    <lineage>
        <taxon>Archaea</taxon>
        <taxon>Thermoproteota</taxon>
        <taxon>Thermoprotei</taxon>
        <taxon>Sulfolobales</taxon>
        <taxon>Sulfolobaceae</taxon>
        <taxon>Saccharolobus</taxon>
    </lineage>
</organism>
<keyword evidence="1" id="KW-0489">Methyltransferase</keyword>